<dbReference type="Pfam" id="PF14079">
    <property type="entry name" value="DUF4260"/>
    <property type="match status" value="1"/>
</dbReference>
<comment type="caution">
    <text evidence="2">The sequence shown here is derived from an EMBL/GenBank/DDBJ whole genome shotgun (WGS) entry which is preliminary data.</text>
</comment>
<dbReference type="Proteomes" id="UP000216207">
    <property type="component" value="Unassembled WGS sequence"/>
</dbReference>
<evidence type="ECO:0000313" key="2">
    <source>
        <dbReference type="EMBL" id="PAE89047.1"/>
    </source>
</evidence>
<gene>
    <name evidence="2" type="ORF">CHH72_09380</name>
</gene>
<reference evidence="2 3" key="1">
    <citation type="submission" date="2017-07" db="EMBL/GenBank/DDBJ databases">
        <title>Isolation and whole genome analysis of endospore-forming bacteria from heroin.</title>
        <authorList>
            <person name="Kalinowski J."/>
            <person name="Ahrens B."/>
            <person name="Al-Dilaimi A."/>
            <person name="Winkler A."/>
            <person name="Wibberg D."/>
            <person name="Schleenbecker U."/>
            <person name="Ruckert C."/>
            <person name="Wolfel R."/>
            <person name="Grass G."/>
        </authorList>
    </citation>
    <scope>NUCLEOTIDE SEQUENCE [LARGE SCALE GENOMIC DNA]</scope>
    <source>
        <strain evidence="2 3">7539</strain>
    </source>
</reference>
<dbReference type="EMBL" id="NPCC01000011">
    <property type="protein sequence ID" value="PAE89047.1"/>
    <property type="molecule type" value="Genomic_DNA"/>
</dbReference>
<keyword evidence="1" id="KW-0812">Transmembrane</keyword>
<dbReference type="RefSeq" id="WP_095326468.1">
    <property type="nucleotide sequence ID" value="NZ_NPCC01000011.1"/>
</dbReference>
<evidence type="ECO:0008006" key="4">
    <source>
        <dbReference type="Google" id="ProtNLM"/>
    </source>
</evidence>
<keyword evidence="1" id="KW-0472">Membrane</keyword>
<keyword evidence="1" id="KW-1133">Transmembrane helix</keyword>
<protein>
    <recommendedName>
        <fullName evidence="4">DUF4260 domain-containing protein</fullName>
    </recommendedName>
</protein>
<feature type="transmembrane region" description="Helical" evidence="1">
    <location>
        <begin position="55"/>
        <end position="74"/>
    </location>
</feature>
<feature type="transmembrane region" description="Helical" evidence="1">
    <location>
        <begin position="7"/>
        <end position="23"/>
    </location>
</feature>
<dbReference type="InterPro" id="IPR025356">
    <property type="entry name" value="DUF4260"/>
</dbReference>
<organism evidence="2 3">
    <name type="scientific">Shouchella clausii</name>
    <name type="common">Alkalihalobacillus clausii</name>
    <dbReference type="NCBI Taxonomy" id="79880"/>
    <lineage>
        <taxon>Bacteria</taxon>
        <taxon>Bacillati</taxon>
        <taxon>Bacillota</taxon>
        <taxon>Bacilli</taxon>
        <taxon>Bacillales</taxon>
        <taxon>Bacillaceae</taxon>
        <taxon>Shouchella</taxon>
    </lineage>
</organism>
<dbReference type="AlphaFoldDB" id="A0A268NZY5"/>
<accession>A0A268NZY5</accession>
<proteinExistence type="predicted"/>
<evidence type="ECO:0000313" key="3">
    <source>
        <dbReference type="Proteomes" id="UP000216207"/>
    </source>
</evidence>
<evidence type="ECO:0000256" key="1">
    <source>
        <dbReference type="SAM" id="Phobius"/>
    </source>
</evidence>
<feature type="transmembrane region" description="Helical" evidence="1">
    <location>
        <begin position="80"/>
        <end position="99"/>
    </location>
</feature>
<name>A0A268NZY5_SHOCL</name>
<sequence length="116" mass="13689">MTVHQIVRLENGMAFALCFYIYIQLGFPIWLFFVLLLVPDMTMIGYALNEKIGTIVYNVGHSFTLPLLFTLFSFYFSNDYLLLISIIWIAHIFMDRLFGFGLKYQESFKNTHIQRL</sequence>